<dbReference type="AlphaFoldDB" id="A0A098RYR0"/>
<sequence length="549" mass="61061">MPCLPVSGRQGYSQDNNWLLMHLRFLLFLFLLSSASLLSAQEETFNKRYYFGYAAAIINGVYPTDSCIYITGLAADTIPPFYPSGLFFAKLDLNGEVEHTAFAHPEGQVIENWRGGLKSIGERFLTSAMIRDTSFRVALIFLDSAGSIVNTNELLHFFPLHENTFQTNYEPVIGIDNKILLPTRDRNPQGVNNTESVLQLFTADGELLWRKNFGAFDYWDAPVSASAIDSIFIIGGLRANFNKVRKNYIYQHRIYAIDTLGNVQWSYLSPIDQLLSKGVSIYAEPDGSVIAAGFKGEEFSVNAVSGAINWSPAYIYKLNPQHQLEWEVEFHEPFPTMFGSSLTKIIKASDGTGYLAAGNIHRVISFQPPDADSDGWLVKVSPEGDSFWSRHYRFFEEGVDGETHEIFELKEMPGGGYVMGGQTRYSYEPSGPSQRGWLLRVDEEGCLVPGCHLVNTEEEAAAPALSLHLYPNPAQEYLYVLLRDAGIARRRGAALQLLDLQGCILQSHPAGRIDEVTSILPVQGLPAGAYVLRYIADGQVLAAERVAVR</sequence>
<dbReference type="EMBL" id="JPOS01000094">
    <property type="protein sequence ID" value="KGE85060.1"/>
    <property type="molecule type" value="Genomic_DNA"/>
</dbReference>
<reference evidence="1 2" key="1">
    <citation type="journal article" date="2014" name="Int. J. Syst. Evol. Microbiol.">
        <title>Phaeodactylibacter xiamenensis gen. nov., sp. nov., a member of the family Saprospiraceae isolated from the marine alga Phaeodactylum tricornutum.</title>
        <authorList>
            <person name="Chen Z.Jr."/>
            <person name="Lei X."/>
            <person name="Lai Q."/>
            <person name="Li Y."/>
            <person name="Zhang B."/>
            <person name="Zhang J."/>
            <person name="Zhang H."/>
            <person name="Yang L."/>
            <person name="Zheng W."/>
            <person name="Tian Y."/>
            <person name="Yu Z."/>
            <person name="Xu H.Jr."/>
            <person name="Zheng T."/>
        </authorList>
    </citation>
    <scope>NUCLEOTIDE SEQUENCE [LARGE SCALE GENOMIC DNA]</scope>
    <source>
        <strain evidence="1 2">KD52</strain>
    </source>
</reference>
<organism evidence="1 2">
    <name type="scientific">Phaeodactylibacter xiamenensis</name>
    <dbReference type="NCBI Taxonomy" id="1524460"/>
    <lineage>
        <taxon>Bacteria</taxon>
        <taxon>Pseudomonadati</taxon>
        <taxon>Bacteroidota</taxon>
        <taxon>Saprospiria</taxon>
        <taxon>Saprospirales</taxon>
        <taxon>Haliscomenobacteraceae</taxon>
        <taxon>Phaeodactylibacter</taxon>
    </lineage>
</organism>
<comment type="caution">
    <text evidence="1">The sequence shown here is derived from an EMBL/GenBank/DDBJ whole genome shotgun (WGS) entry which is preliminary data.</text>
</comment>
<evidence type="ECO:0008006" key="3">
    <source>
        <dbReference type="Google" id="ProtNLM"/>
    </source>
</evidence>
<dbReference type="Proteomes" id="UP000029736">
    <property type="component" value="Unassembled WGS sequence"/>
</dbReference>
<keyword evidence="2" id="KW-1185">Reference proteome</keyword>
<dbReference type="SUPFAM" id="SSF50998">
    <property type="entry name" value="Quinoprotein alcohol dehydrogenase-like"/>
    <property type="match status" value="1"/>
</dbReference>
<dbReference type="STRING" id="1524460.IX84_30130"/>
<protein>
    <recommendedName>
        <fullName evidence="3">Secretion system C-terminal sorting domain-containing protein</fullName>
    </recommendedName>
</protein>
<name>A0A098RYR0_9BACT</name>
<evidence type="ECO:0000313" key="1">
    <source>
        <dbReference type="EMBL" id="KGE85060.1"/>
    </source>
</evidence>
<gene>
    <name evidence="1" type="ORF">IX84_30130</name>
</gene>
<accession>A0A098RYR0</accession>
<dbReference type="Gene3D" id="2.130.10.10">
    <property type="entry name" value="YVTN repeat-like/Quinoprotein amine dehydrogenase"/>
    <property type="match status" value="1"/>
</dbReference>
<proteinExistence type="predicted"/>
<dbReference type="InterPro" id="IPR011047">
    <property type="entry name" value="Quinoprotein_ADH-like_sf"/>
</dbReference>
<evidence type="ECO:0000313" key="2">
    <source>
        <dbReference type="Proteomes" id="UP000029736"/>
    </source>
</evidence>
<dbReference type="InterPro" id="IPR015943">
    <property type="entry name" value="WD40/YVTN_repeat-like_dom_sf"/>
</dbReference>